<sequence length="288" mass="33464">MRYPSIDHFLANASTLLAKGPIGIIYADDTIEVESTISHHLARGLRVLIVLGHPSFSIAPELADLVHYIEYDVFAENGLPRAVNRLLAAAPEKVWFYYCYSGEYLFHAFSEYRSLGELTTFCAEERRDSVLTYVIDLYPSDIQRNDSGVSLSDAYLDRTGYYALGRKDKENNYEERQLDFFGGLRWRFEEYVLPRYRRIDRVSVFRNVRGLELLPDHRLNMAEYNTYACPWHHSPTAVIASFRTAKALRRNPGSKFDIKSFMWHNSVPFTWNSQQLLDFGLMEPGQWF</sequence>
<evidence type="ECO:0000313" key="1">
    <source>
        <dbReference type="EMBL" id="ARO13892.1"/>
    </source>
</evidence>
<gene>
    <name evidence="1" type="ORF">BVG79_00540</name>
</gene>
<evidence type="ECO:0000313" key="2">
    <source>
        <dbReference type="Proteomes" id="UP000242447"/>
    </source>
</evidence>
<protein>
    <submittedName>
        <fullName evidence="1">Uncharacterized protein</fullName>
    </submittedName>
</protein>
<accession>A0A1W6NXC8</accession>
<name>A0A1W6NXC8_9RHOB</name>
<dbReference type="STRING" id="92947.BVG79_00540"/>
<dbReference type="OrthoDB" id="7820657at2"/>
<dbReference type="KEGG" id="kro:BVG79_00540"/>
<dbReference type="RefSeq" id="WP_085785524.1">
    <property type="nucleotide sequence ID" value="NZ_CP019937.1"/>
</dbReference>
<organism evidence="1 2">
    <name type="scientific">Ketogulonicigenium robustum</name>
    <dbReference type="NCBI Taxonomy" id="92947"/>
    <lineage>
        <taxon>Bacteria</taxon>
        <taxon>Pseudomonadati</taxon>
        <taxon>Pseudomonadota</taxon>
        <taxon>Alphaproteobacteria</taxon>
        <taxon>Rhodobacterales</taxon>
        <taxon>Roseobacteraceae</taxon>
        <taxon>Ketogulonicigenium</taxon>
    </lineage>
</organism>
<keyword evidence="2" id="KW-1185">Reference proteome</keyword>
<dbReference type="AlphaFoldDB" id="A0A1W6NXC8"/>
<dbReference type="Proteomes" id="UP000242447">
    <property type="component" value="Chromosome"/>
</dbReference>
<dbReference type="EMBL" id="CP019937">
    <property type="protein sequence ID" value="ARO13892.1"/>
    <property type="molecule type" value="Genomic_DNA"/>
</dbReference>
<proteinExistence type="predicted"/>
<reference evidence="1 2" key="1">
    <citation type="submission" date="2017-02" db="EMBL/GenBank/DDBJ databases">
        <title>Ketogulonicigenium robustum SPU B003 Genome sequencing and assembly.</title>
        <authorList>
            <person name="Li Y."/>
            <person name="Liu L."/>
            <person name="Wang C."/>
            <person name="Zhang M."/>
            <person name="Zhang T."/>
            <person name="Zhang Y."/>
        </authorList>
    </citation>
    <scope>NUCLEOTIDE SEQUENCE [LARGE SCALE GENOMIC DNA]</scope>
    <source>
        <strain evidence="1 2">SPU_B003</strain>
    </source>
</reference>